<evidence type="ECO:0000313" key="2">
    <source>
        <dbReference type="Proteomes" id="UP000709336"/>
    </source>
</evidence>
<comment type="caution">
    <text evidence="1">The sequence shown here is derived from an EMBL/GenBank/DDBJ whole genome shotgun (WGS) entry which is preliminary data.</text>
</comment>
<dbReference type="EMBL" id="JAATNW010000001">
    <property type="protein sequence ID" value="NMH58604.1"/>
    <property type="molecule type" value="Genomic_DNA"/>
</dbReference>
<evidence type="ECO:0000313" key="1">
    <source>
        <dbReference type="EMBL" id="NMH58604.1"/>
    </source>
</evidence>
<dbReference type="RefSeq" id="WP_169209168.1">
    <property type="nucleotide sequence ID" value="NZ_JAATNW010000001.1"/>
</dbReference>
<dbReference type="Proteomes" id="UP000709336">
    <property type="component" value="Unassembled WGS sequence"/>
</dbReference>
<keyword evidence="2" id="KW-1185">Reference proteome</keyword>
<name>A0ABX1QWI1_9ALTE</name>
<gene>
    <name evidence="1" type="ORF">HCJ96_01015</name>
</gene>
<protein>
    <submittedName>
        <fullName evidence="1">Uncharacterized protein</fullName>
    </submittedName>
</protein>
<reference evidence="1 2" key="1">
    <citation type="submission" date="2020-03" db="EMBL/GenBank/DDBJ databases">
        <title>Alteromonas ponticola sp. nov., isolated from seawater.</title>
        <authorList>
            <person name="Yoon J.-H."/>
            <person name="Kim Y.-O."/>
        </authorList>
    </citation>
    <scope>NUCLEOTIDE SEQUENCE [LARGE SCALE GENOMIC DNA]</scope>
    <source>
        <strain evidence="1 2">MYP5</strain>
    </source>
</reference>
<proteinExistence type="predicted"/>
<organism evidence="1 2">
    <name type="scientific">Alteromonas ponticola</name>
    <dbReference type="NCBI Taxonomy" id="2720613"/>
    <lineage>
        <taxon>Bacteria</taxon>
        <taxon>Pseudomonadati</taxon>
        <taxon>Pseudomonadota</taxon>
        <taxon>Gammaproteobacteria</taxon>
        <taxon>Alteromonadales</taxon>
        <taxon>Alteromonadaceae</taxon>
        <taxon>Alteromonas/Salinimonas group</taxon>
        <taxon>Alteromonas</taxon>
    </lineage>
</organism>
<sequence>MNVQLQFKFPSEQLAYRFLNTVAHYDAEELRVKFGQSGHHVRVDYRYREGEFDSLASQLDDLASQMEGEEV</sequence>
<accession>A0ABX1QWI1</accession>